<gene>
    <name evidence="1" type="ORF">E1B28_009579</name>
</gene>
<protein>
    <recommendedName>
        <fullName evidence="3">F-box domain-containing protein</fullName>
    </recommendedName>
</protein>
<organism evidence="1 2">
    <name type="scientific">Marasmius oreades</name>
    <name type="common">fairy-ring Marasmius</name>
    <dbReference type="NCBI Taxonomy" id="181124"/>
    <lineage>
        <taxon>Eukaryota</taxon>
        <taxon>Fungi</taxon>
        <taxon>Dikarya</taxon>
        <taxon>Basidiomycota</taxon>
        <taxon>Agaricomycotina</taxon>
        <taxon>Agaricomycetes</taxon>
        <taxon>Agaricomycetidae</taxon>
        <taxon>Agaricales</taxon>
        <taxon>Marasmiineae</taxon>
        <taxon>Marasmiaceae</taxon>
        <taxon>Marasmius</taxon>
    </lineage>
</organism>
<accession>A0A9P7RWU7</accession>
<dbReference type="Gene3D" id="3.80.10.10">
    <property type="entry name" value="Ribonuclease Inhibitor"/>
    <property type="match status" value="1"/>
</dbReference>
<proteinExistence type="predicted"/>
<dbReference type="RefSeq" id="XP_043006933.1">
    <property type="nucleotide sequence ID" value="XM_043154478.1"/>
</dbReference>
<evidence type="ECO:0008006" key="3">
    <source>
        <dbReference type="Google" id="ProtNLM"/>
    </source>
</evidence>
<dbReference type="AlphaFoldDB" id="A0A9P7RWU7"/>
<comment type="caution">
    <text evidence="1">The sequence shown here is derived from an EMBL/GenBank/DDBJ whole genome shotgun (WGS) entry which is preliminary data.</text>
</comment>
<evidence type="ECO:0000313" key="1">
    <source>
        <dbReference type="EMBL" id="KAG7090463.1"/>
    </source>
</evidence>
<dbReference type="GeneID" id="66078655"/>
<dbReference type="SUPFAM" id="SSF52047">
    <property type="entry name" value="RNI-like"/>
    <property type="match status" value="1"/>
</dbReference>
<reference evidence="1" key="1">
    <citation type="journal article" date="2021" name="Genome Biol. Evol.">
        <title>The assembled and annotated genome of the fairy-ring fungus Marasmius oreades.</title>
        <authorList>
            <person name="Hiltunen M."/>
            <person name="Ament-Velasquez S.L."/>
            <person name="Johannesson H."/>
        </authorList>
    </citation>
    <scope>NUCLEOTIDE SEQUENCE</scope>
    <source>
        <strain evidence="1">03SP1</strain>
    </source>
</reference>
<sequence length="515" mass="57888">MFLESLLVHKLPLEILSTIFSIATHLSDDPVSAISVPLSISHVCARWRKVSLSTGSLWTRLALFFPAIDPAQLTRTICWLNRSKSYPLEILLDLRYSDWDWPSSGDGHPFTGEMLQVLLTILLPHVQRWKTFEMLTDTWEPIHTFLTRIRDTPNLKAPMLQSLALSRCNAYFVRKGEVFQPIELKEPIPLISTGMEAEGLRDVLLAGVHVDWTKSRCFRNLLDLTLKFHSADVMPSFPEFKNMLDACPDLESLTILGWGPSLDPNSDENSTSQTKRELLLRLPTLKRFSHGFVDVDYAVDFLALFRLPSLRALELQDITANLNEDPSIGLDATPVLEWLISNGAQLSDFPSIWYPLCQVERLELEGIKTSQQVFSRFLRAFTSLKKLCLSDVDSNLLSALYARQDEETVPSLPGPIVVEGRERRRSSFASVSLTPAPLLTCPHLVDMVCRRVDYKYLSKIISARCKVDSGVKPLETLEIDSGGEGSEGSSFALREEDREAFLKAGVGLLVNGEAR</sequence>
<name>A0A9P7RWU7_9AGAR</name>
<dbReference type="InterPro" id="IPR032675">
    <property type="entry name" value="LRR_dom_sf"/>
</dbReference>
<dbReference type="EMBL" id="CM032186">
    <property type="protein sequence ID" value="KAG7090463.1"/>
    <property type="molecule type" value="Genomic_DNA"/>
</dbReference>
<dbReference type="KEGG" id="more:E1B28_009579"/>
<evidence type="ECO:0000313" key="2">
    <source>
        <dbReference type="Proteomes" id="UP001049176"/>
    </source>
</evidence>
<dbReference type="Proteomes" id="UP001049176">
    <property type="component" value="Chromosome 6"/>
</dbReference>
<keyword evidence="2" id="KW-1185">Reference proteome</keyword>
<dbReference type="OrthoDB" id="3252356at2759"/>
<dbReference type="Gene3D" id="1.20.1280.50">
    <property type="match status" value="1"/>
</dbReference>